<keyword evidence="3" id="KW-1185">Reference proteome</keyword>
<evidence type="ECO:0000313" key="3">
    <source>
        <dbReference type="Proteomes" id="UP000001542"/>
    </source>
</evidence>
<dbReference type="AlphaFoldDB" id="A2DW80"/>
<dbReference type="VEuPathDB" id="TrichDB:TVAG_224570"/>
<sequence>MSKFPSKVTKRSCDRWDFPFKHDIENSRNMQKNLFFSPPIAVVEGEQQDKETKKRRRQLKVKSINQLQQEYKEFVRVYQKEVDKYHNLESQREKIQQEIEELQEEIKVLTVENQQVEEEYRRLKPQ</sequence>
<dbReference type="RefSeq" id="XP_001327604.1">
    <property type="nucleotide sequence ID" value="XM_001327569.1"/>
</dbReference>
<feature type="coiled-coil region" evidence="1">
    <location>
        <begin position="64"/>
        <end position="119"/>
    </location>
</feature>
<reference evidence="2" key="1">
    <citation type="submission" date="2006-10" db="EMBL/GenBank/DDBJ databases">
        <authorList>
            <person name="Amadeo P."/>
            <person name="Zhao Q."/>
            <person name="Wortman J."/>
            <person name="Fraser-Liggett C."/>
            <person name="Carlton J."/>
        </authorList>
    </citation>
    <scope>NUCLEOTIDE SEQUENCE</scope>
    <source>
        <strain evidence="2">G3</strain>
    </source>
</reference>
<reference evidence="2" key="2">
    <citation type="journal article" date="2007" name="Science">
        <title>Draft genome sequence of the sexually transmitted pathogen Trichomonas vaginalis.</title>
        <authorList>
            <person name="Carlton J.M."/>
            <person name="Hirt R.P."/>
            <person name="Silva J.C."/>
            <person name="Delcher A.L."/>
            <person name="Schatz M."/>
            <person name="Zhao Q."/>
            <person name="Wortman J.R."/>
            <person name="Bidwell S.L."/>
            <person name="Alsmark U.C.M."/>
            <person name="Besteiro S."/>
            <person name="Sicheritz-Ponten T."/>
            <person name="Noel C.J."/>
            <person name="Dacks J.B."/>
            <person name="Foster P.G."/>
            <person name="Simillion C."/>
            <person name="Van de Peer Y."/>
            <person name="Miranda-Saavedra D."/>
            <person name="Barton G.J."/>
            <person name="Westrop G.D."/>
            <person name="Mueller S."/>
            <person name="Dessi D."/>
            <person name="Fiori P.L."/>
            <person name="Ren Q."/>
            <person name="Paulsen I."/>
            <person name="Zhang H."/>
            <person name="Bastida-Corcuera F.D."/>
            <person name="Simoes-Barbosa A."/>
            <person name="Brown M.T."/>
            <person name="Hayes R.D."/>
            <person name="Mukherjee M."/>
            <person name="Okumura C.Y."/>
            <person name="Schneider R."/>
            <person name="Smith A.J."/>
            <person name="Vanacova S."/>
            <person name="Villalvazo M."/>
            <person name="Haas B.J."/>
            <person name="Pertea M."/>
            <person name="Feldblyum T.V."/>
            <person name="Utterback T.R."/>
            <person name="Shu C.L."/>
            <person name="Osoegawa K."/>
            <person name="de Jong P.J."/>
            <person name="Hrdy I."/>
            <person name="Horvathova L."/>
            <person name="Zubacova Z."/>
            <person name="Dolezal P."/>
            <person name="Malik S.B."/>
            <person name="Logsdon J.M. Jr."/>
            <person name="Henze K."/>
            <person name="Gupta A."/>
            <person name="Wang C.C."/>
            <person name="Dunne R.L."/>
            <person name="Upcroft J.A."/>
            <person name="Upcroft P."/>
            <person name="White O."/>
            <person name="Salzberg S.L."/>
            <person name="Tang P."/>
            <person name="Chiu C.-H."/>
            <person name="Lee Y.-S."/>
            <person name="Embley T.M."/>
            <person name="Coombs G.H."/>
            <person name="Mottram J.C."/>
            <person name="Tachezy J."/>
            <person name="Fraser-Liggett C.M."/>
            <person name="Johnson P.J."/>
        </authorList>
    </citation>
    <scope>NUCLEOTIDE SEQUENCE [LARGE SCALE GENOMIC DNA]</scope>
    <source>
        <strain evidence="2">G3</strain>
    </source>
</reference>
<dbReference type="SMR" id="A2DW80"/>
<accession>A2DW80</accession>
<organism evidence="2 3">
    <name type="scientific">Trichomonas vaginalis (strain ATCC PRA-98 / G3)</name>
    <dbReference type="NCBI Taxonomy" id="412133"/>
    <lineage>
        <taxon>Eukaryota</taxon>
        <taxon>Metamonada</taxon>
        <taxon>Parabasalia</taxon>
        <taxon>Trichomonadida</taxon>
        <taxon>Trichomonadidae</taxon>
        <taxon>Trichomonas</taxon>
    </lineage>
</organism>
<dbReference type="KEGG" id="tva:4773384"/>
<protein>
    <submittedName>
        <fullName evidence="2">Uncharacterized protein</fullName>
    </submittedName>
</protein>
<keyword evidence="1" id="KW-0175">Coiled coil</keyword>
<dbReference type="InParanoid" id="A2DW80"/>
<evidence type="ECO:0000313" key="2">
    <source>
        <dbReference type="EMBL" id="EAY15381.1"/>
    </source>
</evidence>
<dbReference type="EMBL" id="DS113257">
    <property type="protein sequence ID" value="EAY15381.1"/>
    <property type="molecule type" value="Genomic_DNA"/>
</dbReference>
<evidence type="ECO:0000256" key="1">
    <source>
        <dbReference type="SAM" id="Coils"/>
    </source>
</evidence>
<name>A2DW80_TRIV3</name>
<gene>
    <name evidence="2" type="ORF">TVAG_224570</name>
</gene>
<dbReference type="Proteomes" id="UP000001542">
    <property type="component" value="Unassembled WGS sequence"/>
</dbReference>
<proteinExistence type="predicted"/>
<dbReference type="VEuPathDB" id="TrichDB:TVAGG3_0804320"/>